<dbReference type="Proteomes" id="UP000006322">
    <property type="component" value="Unassembled WGS sequence"/>
</dbReference>
<dbReference type="STRING" id="1129793.GPLA_3598"/>
<proteinExistence type="predicted"/>
<evidence type="ECO:0000256" key="1">
    <source>
        <dbReference type="SAM" id="MobiDB-lite"/>
    </source>
</evidence>
<name>K6ZEH7_9ALTE</name>
<evidence type="ECO:0000313" key="2">
    <source>
        <dbReference type="EMBL" id="GAC34486.1"/>
    </source>
</evidence>
<protein>
    <recommendedName>
        <fullName evidence="4">Ribosomal S4P</fullName>
    </recommendedName>
</protein>
<gene>
    <name evidence="2" type="ORF">GPLA_3598</name>
</gene>
<organism evidence="2 3">
    <name type="scientific">Paraglaciecola polaris LMG 21857</name>
    <dbReference type="NCBI Taxonomy" id="1129793"/>
    <lineage>
        <taxon>Bacteria</taxon>
        <taxon>Pseudomonadati</taxon>
        <taxon>Pseudomonadota</taxon>
        <taxon>Gammaproteobacteria</taxon>
        <taxon>Alteromonadales</taxon>
        <taxon>Alteromonadaceae</taxon>
        <taxon>Paraglaciecola</taxon>
    </lineage>
</organism>
<reference evidence="3" key="1">
    <citation type="journal article" date="2014" name="Environ. Microbiol.">
        <title>Comparative genomics of the marine bacterial genus Glaciecola reveals the high degree of genomic diversity and genomic characteristic for cold adaptation.</title>
        <authorList>
            <person name="Qin Q.L."/>
            <person name="Xie B.B."/>
            <person name="Yu Y."/>
            <person name="Shu Y.L."/>
            <person name="Rong J.C."/>
            <person name="Zhang Y.J."/>
            <person name="Zhao D.L."/>
            <person name="Chen X.L."/>
            <person name="Zhang X.Y."/>
            <person name="Chen B."/>
            <person name="Zhou B.C."/>
            <person name="Zhang Y.Z."/>
        </authorList>
    </citation>
    <scope>NUCLEOTIDE SEQUENCE [LARGE SCALE GENOMIC DNA]</scope>
    <source>
        <strain evidence="3">LMG 21857</strain>
    </source>
</reference>
<dbReference type="AlphaFoldDB" id="K6ZEH7"/>
<sequence length="177" mass="19545">MTADIGSKGLQHTQPTQHSQTINPASQDLEFSGQLNRASHQGANFALLLASLQQDVLARPHVGKGSEPSNQQVDDIQSNYPEIHLQTHAQDWPLADTTTHILHSDGIRGAQLWLAMHPQPLSLHNDPFHIDDDIYANCNSHTQTRYSQTEAEAGNEIVVDETGIFDLLEEIGLQMQA</sequence>
<dbReference type="EMBL" id="BAER01000111">
    <property type="protein sequence ID" value="GAC34486.1"/>
    <property type="molecule type" value="Genomic_DNA"/>
</dbReference>
<accession>K6ZEH7</accession>
<feature type="compositionally biased region" description="Polar residues" evidence="1">
    <location>
        <begin position="10"/>
        <end position="20"/>
    </location>
</feature>
<comment type="caution">
    <text evidence="2">The sequence shown here is derived from an EMBL/GenBank/DDBJ whole genome shotgun (WGS) entry which is preliminary data.</text>
</comment>
<keyword evidence="3" id="KW-1185">Reference proteome</keyword>
<dbReference type="InterPro" id="IPR021879">
    <property type="entry name" value="VC2046_fam"/>
</dbReference>
<evidence type="ECO:0000313" key="3">
    <source>
        <dbReference type="Proteomes" id="UP000006322"/>
    </source>
</evidence>
<feature type="region of interest" description="Disordered" evidence="1">
    <location>
        <begin position="1"/>
        <end position="20"/>
    </location>
</feature>
<dbReference type="Pfam" id="PF11993">
    <property type="entry name" value="VC2046"/>
    <property type="match status" value="1"/>
</dbReference>
<evidence type="ECO:0008006" key="4">
    <source>
        <dbReference type="Google" id="ProtNLM"/>
    </source>
</evidence>
<dbReference type="RefSeq" id="WP_007106251.1">
    <property type="nucleotide sequence ID" value="NZ_BAER01000111.1"/>
</dbReference>